<evidence type="ECO:0000313" key="2">
    <source>
        <dbReference type="Proteomes" id="UP000447876"/>
    </source>
</evidence>
<organism evidence="1 2">
    <name type="scientific">Paenibacillus woosongensis</name>
    <dbReference type="NCBI Taxonomy" id="307580"/>
    <lineage>
        <taxon>Bacteria</taxon>
        <taxon>Bacillati</taxon>
        <taxon>Bacillota</taxon>
        <taxon>Bacilli</taxon>
        <taxon>Bacillales</taxon>
        <taxon>Paenibacillaceae</taxon>
        <taxon>Paenibacillus</taxon>
    </lineage>
</organism>
<dbReference type="AlphaFoldDB" id="A0A7X3CMC6"/>
<sequence length="52" mass="6055">MLDKGFECEVWTPERIEAHLKVIGADKPPEPQNEFPFKITAPKQGRWGKYLK</sequence>
<comment type="caution">
    <text evidence="1">The sequence shown here is derived from an EMBL/GenBank/DDBJ whole genome shotgun (WGS) entry which is preliminary data.</text>
</comment>
<accession>A0A7X3CMC6</accession>
<name>A0A7X3CMC6_9BACL</name>
<evidence type="ECO:0000313" key="1">
    <source>
        <dbReference type="EMBL" id="MUG45508.1"/>
    </source>
</evidence>
<dbReference type="EMBL" id="WNZW01000003">
    <property type="protein sequence ID" value="MUG45508.1"/>
    <property type="molecule type" value="Genomic_DNA"/>
</dbReference>
<dbReference type="RefSeq" id="WP_155610925.1">
    <property type="nucleotide sequence ID" value="NZ_WNZW01000003.1"/>
</dbReference>
<dbReference type="Proteomes" id="UP000447876">
    <property type="component" value="Unassembled WGS sequence"/>
</dbReference>
<dbReference type="OrthoDB" id="2636117at2"/>
<gene>
    <name evidence="1" type="ORF">GNP95_10965</name>
</gene>
<protein>
    <submittedName>
        <fullName evidence="1">Uncharacterized protein</fullName>
    </submittedName>
</protein>
<reference evidence="1 2" key="1">
    <citation type="submission" date="2019-11" db="EMBL/GenBank/DDBJ databases">
        <title>Draft genome sequences of five Paenibacillus species of dairy origin.</title>
        <authorList>
            <person name="Olajide A.M."/>
            <person name="Chen S."/>
            <person name="Lapointe G."/>
        </authorList>
    </citation>
    <scope>NUCLEOTIDE SEQUENCE [LARGE SCALE GENOMIC DNA]</scope>
    <source>
        <strain evidence="1 2">12CR55</strain>
    </source>
</reference>
<proteinExistence type="predicted"/>